<protein>
    <submittedName>
        <fullName evidence="1">Uncharacterized protein</fullName>
    </submittedName>
</protein>
<organism evidence="1 2">
    <name type="scientific">Candidatus Electrothrix aarhusensis</name>
    <dbReference type="NCBI Taxonomy" id="1859131"/>
    <lineage>
        <taxon>Bacteria</taxon>
        <taxon>Pseudomonadati</taxon>
        <taxon>Thermodesulfobacteriota</taxon>
        <taxon>Desulfobulbia</taxon>
        <taxon>Desulfobulbales</taxon>
        <taxon>Desulfobulbaceae</taxon>
        <taxon>Candidatus Electrothrix</taxon>
    </lineage>
</organism>
<keyword evidence="2" id="KW-1185">Reference proteome</keyword>
<gene>
    <name evidence="1" type="ORF">H206_05174</name>
</gene>
<dbReference type="AlphaFoldDB" id="A0A444J5F7"/>
<dbReference type="Proteomes" id="UP000287853">
    <property type="component" value="Unassembled WGS sequence"/>
</dbReference>
<accession>A0A444J5F7</accession>
<proteinExistence type="predicted"/>
<sequence length="47" mass="5154">MYRLVNSKKFFYSSGKSFSLPCSSSCFSSCTFASCTVCRGPTSGRYS</sequence>
<evidence type="ECO:0000313" key="2">
    <source>
        <dbReference type="Proteomes" id="UP000287853"/>
    </source>
</evidence>
<dbReference type="PROSITE" id="PS51257">
    <property type="entry name" value="PROKAR_LIPOPROTEIN"/>
    <property type="match status" value="1"/>
</dbReference>
<comment type="caution">
    <text evidence="1">The sequence shown here is derived from an EMBL/GenBank/DDBJ whole genome shotgun (WGS) entry which is preliminary data.</text>
</comment>
<reference evidence="1 2" key="1">
    <citation type="submission" date="2017-01" db="EMBL/GenBank/DDBJ databases">
        <title>The cable genome- insights into the physiology and evolution of filamentous bacteria capable of sulfide oxidation via long distance electron transfer.</title>
        <authorList>
            <person name="Schreiber L."/>
            <person name="Bjerg J.T."/>
            <person name="Boggild A."/>
            <person name="Van De Vossenberg J."/>
            <person name="Meysman F."/>
            <person name="Nielsen L.P."/>
            <person name="Schramm A."/>
            <person name="Kjeldsen K.U."/>
        </authorList>
    </citation>
    <scope>NUCLEOTIDE SEQUENCE [LARGE SCALE GENOMIC DNA]</scope>
    <source>
        <strain evidence="1">MCF</strain>
    </source>
</reference>
<dbReference type="EMBL" id="MTKO01000002">
    <property type="protein sequence ID" value="RWX48272.1"/>
    <property type="molecule type" value="Genomic_DNA"/>
</dbReference>
<evidence type="ECO:0000313" key="1">
    <source>
        <dbReference type="EMBL" id="RWX48272.1"/>
    </source>
</evidence>
<name>A0A444J5F7_9BACT</name>